<name>A0ABQ2DLR8_9BACI</name>
<comment type="caution">
    <text evidence="3">The sequence shown here is derived from an EMBL/GenBank/DDBJ whole genome shotgun (WGS) entry which is preliminary data.</text>
</comment>
<accession>A0ABQ2DLR8</accession>
<dbReference type="InterPro" id="IPR023393">
    <property type="entry name" value="START-like_dom_sf"/>
</dbReference>
<dbReference type="Gene3D" id="3.30.530.20">
    <property type="match status" value="1"/>
</dbReference>
<dbReference type="EMBL" id="BMPN01000004">
    <property type="protein sequence ID" value="GGJ63199.1"/>
    <property type="molecule type" value="Genomic_DNA"/>
</dbReference>
<dbReference type="InterPro" id="IPR013538">
    <property type="entry name" value="ASHA1/2-like_C"/>
</dbReference>
<dbReference type="Pfam" id="PF08327">
    <property type="entry name" value="AHSA1"/>
    <property type="match status" value="1"/>
</dbReference>
<reference evidence="4" key="1">
    <citation type="journal article" date="2019" name="Int. J. Syst. Evol. Microbiol.">
        <title>The Global Catalogue of Microorganisms (GCM) 10K type strain sequencing project: providing services to taxonomists for standard genome sequencing and annotation.</title>
        <authorList>
            <consortium name="The Broad Institute Genomics Platform"/>
            <consortium name="The Broad Institute Genome Sequencing Center for Infectious Disease"/>
            <person name="Wu L."/>
            <person name="Ma J."/>
        </authorList>
    </citation>
    <scope>NUCLEOTIDE SEQUENCE [LARGE SCALE GENOMIC DNA]</scope>
    <source>
        <strain evidence="4">JCM 30071</strain>
    </source>
</reference>
<organism evidence="3 4">
    <name type="scientific">Virgibacillus kapii</name>
    <dbReference type="NCBI Taxonomy" id="1638645"/>
    <lineage>
        <taxon>Bacteria</taxon>
        <taxon>Bacillati</taxon>
        <taxon>Bacillota</taxon>
        <taxon>Bacilli</taxon>
        <taxon>Bacillales</taxon>
        <taxon>Bacillaceae</taxon>
        <taxon>Virgibacillus</taxon>
    </lineage>
</organism>
<feature type="domain" description="Activator of Hsp90 ATPase homologue 1/2-like C-terminal" evidence="2">
    <location>
        <begin position="13"/>
        <end position="139"/>
    </location>
</feature>
<proteinExistence type="inferred from homology"/>
<dbReference type="SUPFAM" id="SSF55961">
    <property type="entry name" value="Bet v1-like"/>
    <property type="match status" value="1"/>
</dbReference>
<dbReference type="Proteomes" id="UP000634435">
    <property type="component" value="Unassembled WGS sequence"/>
</dbReference>
<protein>
    <recommendedName>
        <fullName evidence="2">Activator of Hsp90 ATPase homologue 1/2-like C-terminal domain-containing protein</fullName>
    </recommendedName>
</protein>
<sequence>MANAQAVVAYHFNATPDKVFDAWVNPEKVRQWMFPNGNMVKCENNPKVGGYFIFVDRRESEDIQHIGHYLELEHPKRIKFTWATVDDLPDADHVTVEINPSENGSEVTLTHEVDPEWAEYIPQTKKAWTVMLEAMDKVLS</sequence>
<evidence type="ECO:0000256" key="1">
    <source>
        <dbReference type="ARBA" id="ARBA00006817"/>
    </source>
</evidence>
<evidence type="ECO:0000259" key="2">
    <source>
        <dbReference type="Pfam" id="PF08327"/>
    </source>
</evidence>
<dbReference type="CDD" id="cd07814">
    <property type="entry name" value="SRPBCC_CalC_Aha1-like"/>
    <property type="match status" value="1"/>
</dbReference>
<evidence type="ECO:0000313" key="4">
    <source>
        <dbReference type="Proteomes" id="UP000634435"/>
    </source>
</evidence>
<keyword evidence="4" id="KW-1185">Reference proteome</keyword>
<comment type="similarity">
    <text evidence="1">Belongs to the AHA1 family.</text>
</comment>
<evidence type="ECO:0000313" key="3">
    <source>
        <dbReference type="EMBL" id="GGJ63199.1"/>
    </source>
</evidence>
<dbReference type="RefSeq" id="WP_188943427.1">
    <property type="nucleotide sequence ID" value="NZ_BMPN01000004.1"/>
</dbReference>
<gene>
    <name evidence="3" type="ORF">GCM10007111_26550</name>
</gene>